<dbReference type="GeneID" id="2906127"/>
<reference evidence="1 2" key="1">
    <citation type="journal article" date="2016" name="PLoS ONE">
        <title>Sequence Assembly of Yarrowia lipolytica Strain W29/CLIB89 Shows Transposable Element Diversity.</title>
        <authorList>
            <person name="Magnan C."/>
            <person name="Yu J."/>
            <person name="Chang I."/>
            <person name="Jahn E."/>
            <person name="Kanomata Y."/>
            <person name="Wu J."/>
            <person name="Zeller M."/>
            <person name="Oakes M."/>
            <person name="Baldi P."/>
            <person name="Sandmeyer S."/>
        </authorList>
    </citation>
    <scope>NUCLEOTIDE SEQUENCE [LARGE SCALE GENOMIC DNA]</scope>
    <source>
        <strain evidence="2">CLIB89(W29)</strain>
    </source>
</reference>
<protein>
    <submittedName>
        <fullName evidence="1">Uncharacterized protein</fullName>
    </submittedName>
</protein>
<evidence type="ECO:0000313" key="2">
    <source>
        <dbReference type="Proteomes" id="UP000182444"/>
    </source>
</evidence>
<dbReference type="EMBL" id="CP017553">
    <property type="protein sequence ID" value="AOW00570.1"/>
    <property type="molecule type" value="Genomic_DNA"/>
</dbReference>
<gene>
    <name evidence="1" type="ORF">YALI1_A12638g</name>
</gene>
<accession>A0A1H6Q964</accession>
<dbReference type="KEGG" id="yli:2906127"/>
<dbReference type="RefSeq" id="XP_500015.1">
    <property type="nucleotide sequence ID" value="XM_500015.1"/>
</dbReference>
<evidence type="ECO:0000313" key="1">
    <source>
        <dbReference type="EMBL" id="AOW00570.1"/>
    </source>
</evidence>
<dbReference type="VEuPathDB" id="FungiDB:YALI1_A12638g"/>
<dbReference type="VEuPathDB" id="FungiDB:YALI0_A12507g"/>
<dbReference type="AlphaFoldDB" id="A0A1H6Q964"/>
<proteinExistence type="predicted"/>
<dbReference type="OrthoDB" id="4081914at2759"/>
<name>A0A1H6Q964_YARLL</name>
<sequence length="242" mass="27967">MEIVQPLKDQIEALQDDISQLETKIDRLTTRKPNYHVTLLKDWRHGVDPLNPAIVYEYMSLFPPGVTLSYGGVCDETDGRLFLEDLESFVPRTGCTTADNHSRAVLLAHAIKGPVLNAWSQAYKSRWFGMLEWIPMREWFLAKYQTTMDPMDYRQVVVGRLMHLQKGNSTTDQLRVVESVLGETCRLHGKLSKHEKVVLGRLVGVKGTDMTWETVNEELRTFLKTFQERQLLDSRVKKEDRM</sequence>
<dbReference type="Proteomes" id="UP000182444">
    <property type="component" value="Chromosome 1A"/>
</dbReference>
<organism evidence="1 2">
    <name type="scientific">Yarrowia lipolytica</name>
    <name type="common">Candida lipolytica</name>
    <dbReference type="NCBI Taxonomy" id="4952"/>
    <lineage>
        <taxon>Eukaryota</taxon>
        <taxon>Fungi</taxon>
        <taxon>Dikarya</taxon>
        <taxon>Ascomycota</taxon>
        <taxon>Saccharomycotina</taxon>
        <taxon>Dipodascomycetes</taxon>
        <taxon>Dipodascales</taxon>
        <taxon>Dipodascales incertae sedis</taxon>
        <taxon>Yarrowia</taxon>
    </lineage>
</organism>